<evidence type="ECO:0000313" key="2">
    <source>
        <dbReference type="EMBL" id="VDD32700.1"/>
    </source>
</evidence>
<protein>
    <submittedName>
        <fullName evidence="2">Uncharacterized protein</fullName>
    </submittedName>
</protein>
<dbReference type="EMBL" id="LR031875">
    <property type="protein sequence ID" value="VDD32700.1"/>
    <property type="molecule type" value="Genomic_DNA"/>
</dbReference>
<organism evidence="2">
    <name type="scientific">Brassica oleracea</name>
    <name type="common">Wild cabbage</name>
    <dbReference type="NCBI Taxonomy" id="3712"/>
    <lineage>
        <taxon>Eukaryota</taxon>
        <taxon>Viridiplantae</taxon>
        <taxon>Streptophyta</taxon>
        <taxon>Embryophyta</taxon>
        <taxon>Tracheophyta</taxon>
        <taxon>Spermatophyta</taxon>
        <taxon>Magnoliopsida</taxon>
        <taxon>eudicotyledons</taxon>
        <taxon>Gunneridae</taxon>
        <taxon>Pentapetalae</taxon>
        <taxon>rosids</taxon>
        <taxon>malvids</taxon>
        <taxon>Brassicales</taxon>
        <taxon>Brassicaceae</taxon>
        <taxon>Brassiceae</taxon>
        <taxon>Brassica</taxon>
    </lineage>
</organism>
<name>A0A3P6DY15_BRAOL</name>
<gene>
    <name evidence="2" type="ORF">BOLC9T58023H</name>
</gene>
<reference evidence="2" key="1">
    <citation type="submission" date="2018-11" db="EMBL/GenBank/DDBJ databases">
        <authorList>
            <consortium name="Genoscope - CEA"/>
            <person name="William W."/>
        </authorList>
    </citation>
    <scope>NUCLEOTIDE SEQUENCE</scope>
</reference>
<feature type="compositionally biased region" description="Low complexity" evidence="1">
    <location>
        <begin position="1"/>
        <end position="31"/>
    </location>
</feature>
<feature type="compositionally biased region" description="Polar residues" evidence="1">
    <location>
        <begin position="32"/>
        <end position="49"/>
    </location>
</feature>
<accession>A0A3P6DY15</accession>
<proteinExistence type="predicted"/>
<dbReference type="AlphaFoldDB" id="A0A3P6DY15"/>
<feature type="region of interest" description="Disordered" evidence="1">
    <location>
        <begin position="1"/>
        <end position="100"/>
    </location>
</feature>
<feature type="compositionally biased region" description="Polar residues" evidence="1">
    <location>
        <begin position="58"/>
        <end position="86"/>
    </location>
</feature>
<sequence length="100" mass="11094">MTQTQPQPTPLNTNPTSSSLLTQQTTSAQNTENQPQPVPTITSQNQHPMQTRGKNRISKPNQKFTLLATTKPLTSEPTTIIQSLKMNNGEKPRLQSTMHT</sequence>
<evidence type="ECO:0000256" key="1">
    <source>
        <dbReference type="SAM" id="MobiDB-lite"/>
    </source>
</evidence>